<dbReference type="GO" id="GO:0016491">
    <property type="term" value="F:oxidoreductase activity"/>
    <property type="evidence" value="ECO:0007669"/>
    <property type="project" value="InterPro"/>
</dbReference>
<dbReference type="PROSITE" id="PS51352">
    <property type="entry name" value="THIOREDOXIN_2"/>
    <property type="match status" value="1"/>
</dbReference>
<dbReference type="STRING" id="390640.SAMN04488034_102217"/>
<dbReference type="PANTHER" id="PTHR42852">
    <property type="entry name" value="THIOL:DISULFIDE INTERCHANGE PROTEIN DSBE"/>
    <property type="match status" value="1"/>
</dbReference>
<dbReference type="EMBL" id="FNUG01000002">
    <property type="protein sequence ID" value="SEE74361.1"/>
    <property type="molecule type" value="Genomic_DNA"/>
</dbReference>
<reference evidence="2 3" key="1">
    <citation type="submission" date="2016-10" db="EMBL/GenBank/DDBJ databases">
        <authorList>
            <person name="de Groot N.N."/>
        </authorList>
    </citation>
    <scope>NUCLEOTIDE SEQUENCE [LARGE SCALE GENOMIC DNA]</scope>
    <source>
        <strain evidence="2 3">DSM 23553</strain>
    </source>
</reference>
<keyword evidence="3" id="KW-1185">Reference proteome</keyword>
<dbReference type="AlphaFoldDB" id="A0A1H5LDD3"/>
<dbReference type="SUPFAM" id="SSF52833">
    <property type="entry name" value="Thioredoxin-like"/>
    <property type="match status" value="1"/>
</dbReference>
<dbReference type="PANTHER" id="PTHR42852:SF17">
    <property type="entry name" value="THIOREDOXIN-LIKE PROTEIN HI_1115"/>
    <property type="match status" value="1"/>
</dbReference>
<dbReference type="InterPro" id="IPR036249">
    <property type="entry name" value="Thioredoxin-like_sf"/>
</dbReference>
<sequence>MNFLKKNWSNILFILVILLLLIPQTRKPIQVTLNRLIAFSPSEIAEEKREVLEDYSWRLQDLDGEMHYFNEAEEEVVLVNFWATWCPPCIAEMPSFQKLYNDYGDKVRFYFVSSEEKERLLPFLEKKGYELPVYQPLSAIPKKMHSNSLPTTYLISKTGKLVVDKKGAANWNDSKFRKLLDELLAE</sequence>
<dbReference type="InterPro" id="IPR000866">
    <property type="entry name" value="AhpC/TSA"/>
</dbReference>
<feature type="domain" description="Thioredoxin" evidence="1">
    <location>
        <begin position="48"/>
        <end position="185"/>
    </location>
</feature>
<keyword evidence="2" id="KW-0413">Isomerase</keyword>
<dbReference type="GO" id="GO:0016853">
    <property type="term" value="F:isomerase activity"/>
    <property type="evidence" value="ECO:0007669"/>
    <property type="project" value="UniProtKB-KW"/>
</dbReference>
<name>A0A1H5LDD3_9FLAO</name>
<dbReference type="InterPro" id="IPR050553">
    <property type="entry name" value="Thioredoxin_ResA/DsbE_sf"/>
</dbReference>
<accession>A0A1H5LDD3</accession>
<evidence type="ECO:0000313" key="2">
    <source>
        <dbReference type="EMBL" id="SEE74361.1"/>
    </source>
</evidence>
<evidence type="ECO:0000259" key="1">
    <source>
        <dbReference type="PROSITE" id="PS51352"/>
    </source>
</evidence>
<proteinExistence type="predicted"/>
<protein>
    <submittedName>
        <fullName evidence="2">Thiol-disulfide isomerase or thioredoxin</fullName>
    </submittedName>
</protein>
<dbReference type="RefSeq" id="WP_093112553.1">
    <property type="nucleotide sequence ID" value="NZ_FNGG01000002.1"/>
</dbReference>
<dbReference type="InterPro" id="IPR013766">
    <property type="entry name" value="Thioredoxin_domain"/>
</dbReference>
<dbReference type="Pfam" id="PF00578">
    <property type="entry name" value="AhpC-TSA"/>
    <property type="match status" value="1"/>
</dbReference>
<dbReference type="CDD" id="cd02966">
    <property type="entry name" value="TlpA_like_family"/>
    <property type="match status" value="1"/>
</dbReference>
<gene>
    <name evidence="2" type="ORF">SAMN04488034_102217</name>
</gene>
<evidence type="ECO:0000313" key="3">
    <source>
        <dbReference type="Proteomes" id="UP000199448"/>
    </source>
</evidence>
<dbReference type="Gene3D" id="3.40.30.10">
    <property type="entry name" value="Glutaredoxin"/>
    <property type="match status" value="1"/>
</dbReference>
<organism evidence="2 3">
    <name type="scientific">Salinimicrobium catena</name>
    <dbReference type="NCBI Taxonomy" id="390640"/>
    <lineage>
        <taxon>Bacteria</taxon>
        <taxon>Pseudomonadati</taxon>
        <taxon>Bacteroidota</taxon>
        <taxon>Flavobacteriia</taxon>
        <taxon>Flavobacteriales</taxon>
        <taxon>Flavobacteriaceae</taxon>
        <taxon>Salinimicrobium</taxon>
    </lineage>
</organism>
<dbReference type="GO" id="GO:0016209">
    <property type="term" value="F:antioxidant activity"/>
    <property type="evidence" value="ECO:0007669"/>
    <property type="project" value="InterPro"/>
</dbReference>
<dbReference type="OrthoDB" id="9815205at2"/>
<dbReference type="Proteomes" id="UP000199448">
    <property type="component" value="Unassembled WGS sequence"/>
</dbReference>